<dbReference type="InterPro" id="IPR036034">
    <property type="entry name" value="PDZ_sf"/>
</dbReference>
<dbReference type="STRING" id="37003.ENSKMAP00000017500"/>
<dbReference type="GO" id="GO:0016324">
    <property type="term" value="C:apical plasma membrane"/>
    <property type="evidence" value="ECO:0007669"/>
    <property type="project" value="TreeGrafter"/>
</dbReference>
<dbReference type="Gene3D" id="2.30.42.10">
    <property type="match status" value="4"/>
</dbReference>
<organism evidence="4 5">
    <name type="scientific">Kryptolebias marmoratus</name>
    <name type="common">Mangrove killifish</name>
    <name type="synonym">Rivulus marmoratus</name>
    <dbReference type="NCBI Taxonomy" id="37003"/>
    <lineage>
        <taxon>Eukaryota</taxon>
        <taxon>Metazoa</taxon>
        <taxon>Chordata</taxon>
        <taxon>Craniata</taxon>
        <taxon>Vertebrata</taxon>
        <taxon>Euteleostomi</taxon>
        <taxon>Actinopterygii</taxon>
        <taxon>Neopterygii</taxon>
        <taxon>Teleostei</taxon>
        <taxon>Neoteleostei</taxon>
        <taxon>Acanthomorphata</taxon>
        <taxon>Ovalentaria</taxon>
        <taxon>Atherinomorphae</taxon>
        <taxon>Cyprinodontiformes</taxon>
        <taxon>Rivulidae</taxon>
        <taxon>Kryptolebias</taxon>
    </lineage>
</organism>
<dbReference type="SMART" id="SM00228">
    <property type="entry name" value="PDZ"/>
    <property type="match status" value="4"/>
</dbReference>
<keyword evidence="5" id="KW-1185">Reference proteome</keyword>
<evidence type="ECO:0000256" key="2">
    <source>
        <dbReference type="SAM" id="MobiDB-lite"/>
    </source>
</evidence>
<feature type="domain" description="PDZ" evidence="3">
    <location>
        <begin position="277"/>
        <end position="360"/>
    </location>
</feature>
<name>A0A3Q3AMH9_KRYMA</name>
<sequence length="528" mass="58245">MFMCCQSYSPHVLSVFHDVMEGVKLTEKFTFNPKEGIDNPAMVFTDCTDSLSTLRPRLCVLKREDGEAYGFNLRVERGCHGHVIRNVVSGGIAERNGLQDGDRLLEVNNCYIDDVPHPEVARKIKLSGHQLCLLVLDGEEYEQAVSQGQDFQTLVRAHKEEGCKPPRLCHITKDSASGLGISFTPLEGEKGRFSVSLVKGGAAEKAGVCKGDRLIWMNGAMVSHLTHSALSRMMKKCGNAITILVIDSESEKIYMQKTMPILPAMAVPHKLPFKARKLHLISGPAGYGFLLRLEKTPSGNTHHVLRKVDRGSPAERAGMKDGEILLEVNEESVESLQHDKIVDKVRLSGNQVSLTTITPSGLEFYTKLGLSPLLFCEDDAAEKEKDDNVPVSAEVQSTSKKDKDSCSPRLCTVQKGPLGFGFNLDYVPQRPGIFISQVASGGSAQNAGLAVGNVVLEVNGQNVEEKHLEDVIKLVEREKGYLSLLVKDETSYDKMKKADTSTSDVTNREVETYSMSYINMIQWLQKVF</sequence>
<dbReference type="PROSITE" id="PS50106">
    <property type="entry name" value="PDZ"/>
    <property type="match status" value="4"/>
</dbReference>
<feature type="domain" description="PDZ" evidence="3">
    <location>
        <begin position="57"/>
        <end position="139"/>
    </location>
</feature>
<dbReference type="Proteomes" id="UP000264800">
    <property type="component" value="Unplaced"/>
</dbReference>
<protein>
    <submittedName>
        <fullName evidence="4">NHERF family PDZ scaffold protein 4b</fullName>
    </submittedName>
</protein>
<reference evidence="4" key="1">
    <citation type="submission" date="2025-08" db="UniProtKB">
        <authorList>
            <consortium name="Ensembl"/>
        </authorList>
    </citation>
    <scope>IDENTIFICATION</scope>
</reference>
<keyword evidence="1" id="KW-0677">Repeat</keyword>
<dbReference type="PANTHER" id="PTHR14191">
    <property type="entry name" value="PDZ DOMAIN CONTAINING PROTEIN"/>
    <property type="match status" value="1"/>
</dbReference>
<dbReference type="GO" id="GO:0072659">
    <property type="term" value="P:protein localization to plasma membrane"/>
    <property type="evidence" value="ECO:0007669"/>
    <property type="project" value="TreeGrafter"/>
</dbReference>
<feature type="domain" description="PDZ" evidence="3">
    <location>
        <begin position="168"/>
        <end position="249"/>
    </location>
</feature>
<accession>A0A3Q3AMH9</accession>
<dbReference type="OMA" id="AWIPTGA"/>
<evidence type="ECO:0000259" key="3">
    <source>
        <dbReference type="PROSITE" id="PS50106"/>
    </source>
</evidence>
<dbReference type="PANTHER" id="PTHR14191:SF20">
    <property type="entry name" value="NA(+)_H(+) EXCHANGE REGULATORY COFACTOR NHE-RF4"/>
    <property type="match status" value="1"/>
</dbReference>
<dbReference type="GO" id="GO:0043495">
    <property type="term" value="F:protein-membrane adaptor activity"/>
    <property type="evidence" value="ECO:0007669"/>
    <property type="project" value="TreeGrafter"/>
</dbReference>
<feature type="region of interest" description="Disordered" evidence="2">
    <location>
        <begin position="385"/>
        <end position="407"/>
    </location>
</feature>
<dbReference type="SUPFAM" id="SSF50156">
    <property type="entry name" value="PDZ domain-like"/>
    <property type="match status" value="4"/>
</dbReference>
<dbReference type="Ensembl" id="ENSKMAT00000017743.1">
    <property type="protein sequence ID" value="ENSKMAP00000017500.1"/>
    <property type="gene ID" value="ENSKMAG00000013054.1"/>
</dbReference>
<proteinExistence type="predicted"/>
<reference evidence="4" key="2">
    <citation type="submission" date="2025-09" db="UniProtKB">
        <authorList>
            <consortium name="Ensembl"/>
        </authorList>
    </citation>
    <scope>IDENTIFICATION</scope>
</reference>
<dbReference type="InterPro" id="IPR051067">
    <property type="entry name" value="NHER"/>
</dbReference>
<dbReference type="Pfam" id="PF00595">
    <property type="entry name" value="PDZ"/>
    <property type="match status" value="4"/>
</dbReference>
<feature type="domain" description="PDZ" evidence="3">
    <location>
        <begin position="410"/>
        <end position="490"/>
    </location>
</feature>
<evidence type="ECO:0000313" key="5">
    <source>
        <dbReference type="Proteomes" id="UP000264800"/>
    </source>
</evidence>
<evidence type="ECO:0000313" key="4">
    <source>
        <dbReference type="Ensembl" id="ENSKMAP00000017500.1"/>
    </source>
</evidence>
<dbReference type="GeneTree" id="ENSGT00950000182849"/>
<dbReference type="AlphaFoldDB" id="A0A3Q3AMH9"/>
<dbReference type="InterPro" id="IPR001478">
    <property type="entry name" value="PDZ"/>
</dbReference>
<dbReference type="CDD" id="cd06768">
    <property type="entry name" value="PDZ_NHERF-like"/>
    <property type="match status" value="4"/>
</dbReference>
<evidence type="ECO:0000256" key="1">
    <source>
        <dbReference type="ARBA" id="ARBA00022737"/>
    </source>
</evidence>